<dbReference type="InterPro" id="IPR024213">
    <property type="entry name" value="DUF3822"/>
</dbReference>
<evidence type="ECO:0000313" key="1">
    <source>
        <dbReference type="EMBL" id="MFD0793675.1"/>
    </source>
</evidence>
<reference evidence="2" key="1">
    <citation type="journal article" date="2019" name="Int. J. Syst. Evol. Microbiol.">
        <title>The Global Catalogue of Microorganisms (GCM) 10K type strain sequencing project: providing services to taxonomists for standard genome sequencing and annotation.</title>
        <authorList>
            <consortium name="The Broad Institute Genomics Platform"/>
            <consortium name="The Broad Institute Genome Sequencing Center for Infectious Disease"/>
            <person name="Wu L."/>
            <person name="Ma J."/>
        </authorList>
    </citation>
    <scope>NUCLEOTIDE SEQUENCE [LARGE SCALE GENOMIC DNA]</scope>
    <source>
        <strain evidence="2">CCUG 61484</strain>
    </source>
</reference>
<dbReference type="Gene3D" id="3.30.420.250">
    <property type="match status" value="1"/>
</dbReference>
<name>A0ABW3AS30_9SPHI</name>
<dbReference type="Gene3D" id="3.30.420.260">
    <property type="match status" value="1"/>
</dbReference>
<organism evidence="1 2">
    <name type="scientific">Mucilaginibacter litoreus</name>
    <dbReference type="NCBI Taxonomy" id="1048221"/>
    <lineage>
        <taxon>Bacteria</taxon>
        <taxon>Pseudomonadati</taxon>
        <taxon>Bacteroidota</taxon>
        <taxon>Sphingobacteriia</taxon>
        <taxon>Sphingobacteriales</taxon>
        <taxon>Sphingobacteriaceae</taxon>
        <taxon>Mucilaginibacter</taxon>
    </lineage>
</organism>
<comment type="caution">
    <text evidence="1">The sequence shown here is derived from an EMBL/GenBank/DDBJ whole genome shotgun (WGS) entry which is preliminary data.</text>
</comment>
<proteinExistence type="predicted"/>
<keyword evidence="2" id="KW-1185">Reference proteome</keyword>
<dbReference type="Proteomes" id="UP001597010">
    <property type="component" value="Unassembled WGS sequence"/>
</dbReference>
<protein>
    <submittedName>
        <fullName evidence="1">DUF3822 family protein</fullName>
    </submittedName>
</protein>
<gene>
    <name evidence="1" type="ORF">ACFQZX_08605</name>
</gene>
<sequence length="270" mass="30467">MIENTNLYTSHDFSFNQADSYTLLLQLNATAFSYAVINDKQLLAWGENFNTDELKNPEKLSNILTANFKLVIAGLKSDIFTLLPRSLYDNSRLTDAARLLDVQEHEKVGFQVIDDNNIIAYKADRVVTQIINDFHNPVLCNADAGWIKAIGLNYPSNNTLYLNISNETVSIVNYKFSKLRFYNTFSFKNHEELAYFCALVATELELKPQNVKLLISGKINSTDVSFNYLKDFFGEVTLNGVTVLDLPSDVKPHQILNLSALSLCVSSEEN</sequence>
<evidence type="ECO:0000313" key="2">
    <source>
        <dbReference type="Proteomes" id="UP001597010"/>
    </source>
</evidence>
<dbReference type="Pfam" id="PF12864">
    <property type="entry name" value="DUF3822"/>
    <property type="match status" value="1"/>
</dbReference>
<dbReference type="EMBL" id="JBHTHZ010000005">
    <property type="protein sequence ID" value="MFD0793675.1"/>
    <property type="molecule type" value="Genomic_DNA"/>
</dbReference>
<dbReference type="CDD" id="cd24013">
    <property type="entry name" value="ASKHA_ATPase_BT3980-like"/>
    <property type="match status" value="1"/>
</dbReference>
<accession>A0ABW3AS30</accession>
<dbReference type="RefSeq" id="WP_377113812.1">
    <property type="nucleotide sequence ID" value="NZ_JBHTHZ010000005.1"/>
</dbReference>